<evidence type="ECO:0000313" key="11">
    <source>
        <dbReference type="Proteomes" id="UP000015103"/>
    </source>
</evidence>
<dbReference type="VEuPathDB" id="VectorBase:RPRC000847"/>
<evidence type="ECO:0000256" key="7">
    <source>
        <dbReference type="ARBA" id="ARBA00023170"/>
    </source>
</evidence>
<dbReference type="eggNOG" id="KOG1052">
    <property type="taxonomic scope" value="Eukaryota"/>
</dbReference>
<keyword evidence="11" id="KW-1185">Reference proteome</keyword>
<feature type="domain" description="Ionotropic glutamate receptor C-terminal" evidence="9">
    <location>
        <begin position="317"/>
        <end position="572"/>
    </location>
</feature>
<dbReference type="InterPro" id="IPR001320">
    <property type="entry name" value="Iontro_rcpt_C"/>
</dbReference>
<dbReference type="GO" id="GO:0050906">
    <property type="term" value="P:detection of stimulus involved in sensory perception"/>
    <property type="evidence" value="ECO:0007669"/>
    <property type="project" value="UniProtKB-ARBA"/>
</dbReference>
<dbReference type="FunCoup" id="T1H9Z3">
    <property type="interactions" value="21"/>
</dbReference>
<evidence type="ECO:0000259" key="9">
    <source>
        <dbReference type="Pfam" id="PF00060"/>
    </source>
</evidence>
<dbReference type="AlphaFoldDB" id="T1H9Z3"/>
<keyword evidence="7" id="KW-0675">Receptor</keyword>
<dbReference type="HOGENOM" id="CLU_461782_0_0_1"/>
<comment type="similarity">
    <text evidence="2">Belongs to the glutamate-gated ion channel (TC 1.A.10.1) family.</text>
</comment>
<dbReference type="RefSeq" id="XP_073986183.1">
    <property type="nucleotide sequence ID" value="XM_074130082.1"/>
</dbReference>
<dbReference type="EMBL" id="ACPB03014864">
    <property type="status" value="NOT_ANNOTATED_CDS"/>
    <property type="molecule type" value="Genomic_DNA"/>
</dbReference>
<proteinExistence type="inferred from homology"/>
<accession>T1H9Z3</accession>
<keyword evidence="8" id="KW-0325">Glycoprotein</keyword>
<name>T1H9Z3_RHOPR</name>
<evidence type="ECO:0000256" key="4">
    <source>
        <dbReference type="ARBA" id="ARBA00022692"/>
    </source>
</evidence>
<reference evidence="10" key="1">
    <citation type="submission" date="2015-05" db="UniProtKB">
        <authorList>
            <consortium name="EnsemblMetazoa"/>
        </authorList>
    </citation>
    <scope>IDENTIFICATION</scope>
</reference>
<keyword evidence="4" id="KW-0812">Transmembrane</keyword>
<evidence type="ECO:0000256" key="8">
    <source>
        <dbReference type="ARBA" id="ARBA00023180"/>
    </source>
</evidence>
<evidence type="ECO:0000256" key="1">
    <source>
        <dbReference type="ARBA" id="ARBA00004651"/>
    </source>
</evidence>
<keyword evidence="6" id="KW-0472">Membrane</keyword>
<keyword evidence="3" id="KW-1003">Cell membrane</keyword>
<dbReference type="GO" id="GO:0005886">
    <property type="term" value="C:plasma membrane"/>
    <property type="evidence" value="ECO:0007669"/>
    <property type="project" value="UniProtKB-SubCell"/>
</dbReference>
<dbReference type="Proteomes" id="UP000015103">
    <property type="component" value="Unassembled WGS sequence"/>
</dbReference>
<dbReference type="Gene3D" id="1.10.287.70">
    <property type="match status" value="1"/>
</dbReference>
<dbReference type="OMA" id="DHLVMSI"/>
<dbReference type="PANTHER" id="PTHR42643:SF35">
    <property type="entry name" value="IONOTROPIC RECEPTOR 68A, ISOFORM A"/>
    <property type="match status" value="1"/>
</dbReference>
<keyword evidence="5" id="KW-1133">Transmembrane helix</keyword>
<organism evidence="10 11">
    <name type="scientific">Rhodnius prolixus</name>
    <name type="common">Triatomid bug</name>
    <dbReference type="NCBI Taxonomy" id="13249"/>
    <lineage>
        <taxon>Eukaryota</taxon>
        <taxon>Metazoa</taxon>
        <taxon>Ecdysozoa</taxon>
        <taxon>Arthropoda</taxon>
        <taxon>Hexapoda</taxon>
        <taxon>Insecta</taxon>
        <taxon>Pterygota</taxon>
        <taxon>Neoptera</taxon>
        <taxon>Paraneoptera</taxon>
        <taxon>Hemiptera</taxon>
        <taxon>Heteroptera</taxon>
        <taxon>Panheteroptera</taxon>
        <taxon>Cimicomorpha</taxon>
        <taxon>Reduviidae</taxon>
        <taxon>Triatominae</taxon>
        <taxon>Rhodnius</taxon>
    </lineage>
</organism>
<sequence>MKLLILCIITNVYPLPASSVETNNNLYDCIHLIANKSVLVKTIIILREEIENYKVSVDLLLKLNWPKMIMNSNQSSLKHLQGVYLLFPDSNCTDYLNLFEKSSKMINSKYIIYTESMFAMFTLFDISWKFRVIDIIALYGSKEDTILVFTYFPYGTHGCMSTQPVLIDSCFRKYFQYDYSLFSRKNKLYNYHGCRIKVTLKDKTVESVDTNADDLAFKLLKFLSIKMNFTMLINVADAGENAYAAAYQNFTSASVISVARGDSELGVGRFSQILDYHPMVITSKEISMDCFTWAVPIKAGKVPSIWYVYVNEFDYLTWILIVLVYFLIALLFNYIFSYFIRPKNDRNLNVLHIFGTFINVSVKSHIFHCTERVMYASWLLYSFVTISAYQASLGSLVTVPPEIPEIDTTQYLLQTGLALKSEPKIYHVLSASRETSEQIKLVLDSFELILPDENFSSAVHNIYKKRNLALFHTSDKLAKTEYEIKLKLNTNKIVHIINDCLISSPTSPFILRKDNFLIEPINDFVTRLFESGILKYWDRNTLEFSTHNSTNLHSASMNIINLFGGLAVLIIGYVMAIFIFLAEILSKTWNL</sequence>
<evidence type="ECO:0000256" key="6">
    <source>
        <dbReference type="ARBA" id="ARBA00023136"/>
    </source>
</evidence>
<protein>
    <recommendedName>
        <fullName evidence="9">Ionotropic glutamate receptor C-terminal domain-containing protein</fullName>
    </recommendedName>
</protein>
<evidence type="ECO:0000256" key="5">
    <source>
        <dbReference type="ARBA" id="ARBA00022989"/>
    </source>
</evidence>
<dbReference type="GO" id="GO:0015276">
    <property type="term" value="F:ligand-gated monoatomic ion channel activity"/>
    <property type="evidence" value="ECO:0007669"/>
    <property type="project" value="InterPro"/>
</dbReference>
<dbReference type="EnsemblMetazoa" id="RPRC000847-RA">
    <property type="protein sequence ID" value="RPRC000847-PA"/>
    <property type="gene ID" value="RPRC000847"/>
</dbReference>
<dbReference type="GeneID" id="141455204"/>
<dbReference type="InParanoid" id="T1H9Z3"/>
<dbReference type="Pfam" id="PF00060">
    <property type="entry name" value="Lig_chan"/>
    <property type="match status" value="1"/>
</dbReference>
<dbReference type="InterPro" id="IPR052192">
    <property type="entry name" value="Insect_Ionotropic_Sensory_Rcpt"/>
</dbReference>
<evidence type="ECO:0000256" key="3">
    <source>
        <dbReference type="ARBA" id="ARBA00022475"/>
    </source>
</evidence>
<dbReference type="PANTHER" id="PTHR42643">
    <property type="entry name" value="IONOTROPIC RECEPTOR 20A-RELATED"/>
    <property type="match status" value="1"/>
</dbReference>
<evidence type="ECO:0000256" key="2">
    <source>
        <dbReference type="ARBA" id="ARBA00008685"/>
    </source>
</evidence>
<comment type="subcellular location">
    <subcellularLocation>
        <location evidence="1">Cell membrane</location>
        <topology evidence="1">Multi-pass membrane protein</topology>
    </subcellularLocation>
</comment>
<evidence type="ECO:0000313" key="10">
    <source>
        <dbReference type="EnsemblMetazoa" id="RPRC000847-PA"/>
    </source>
</evidence>